<evidence type="ECO:0000256" key="3">
    <source>
        <dbReference type="ARBA" id="ARBA00022801"/>
    </source>
</evidence>
<dbReference type="InterPro" id="IPR020855">
    <property type="entry name" value="Ureohydrolase_Mn_BS"/>
</dbReference>
<evidence type="ECO:0000256" key="2">
    <source>
        <dbReference type="ARBA" id="ARBA00022723"/>
    </source>
</evidence>
<feature type="non-terminal residue" evidence="4">
    <location>
        <position position="1"/>
    </location>
</feature>
<gene>
    <name evidence="4" type="ORF">S01H1_35296</name>
</gene>
<dbReference type="GO" id="GO:0008783">
    <property type="term" value="F:agmatinase activity"/>
    <property type="evidence" value="ECO:0007669"/>
    <property type="project" value="TreeGrafter"/>
</dbReference>
<dbReference type="AlphaFoldDB" id="X0UXX6"/>
<dbReference type="PRINTS" id="PR00116">
    <property type="entry name" value="ARGINASE"/>
</dbReference>
<evidence type="ECO:0000313" key="4">
    <source>
        <dbReference type="EMBL" id="GAG10625.1"/>
    </source>
</evidence>
<dbReference type="PIRSF" id="PIRSF036979">
    <property type="entry name" value="Arginase"/>
    <property type="match status" value="1"/>
</dbReference>
<dbReference type="PROSITE" id="PS01053">
    <property type="entry name" value="ARGINASE_1"/>
    <property type="match status" value="1"/>
</dbReference>
<dbReference type="InterPro" id="IPR006035">
    <property type="entry name" value="Ureohydrolase"/>
</dbReference>
<comment type="similarity">
    <text evidence="1">Belongs to the arginase family. Agmatinase subfamily.</text>
</comment>
<keyword evidence="2" id="KW-0479">Metal-binding</keyword>
<comment type="caution">
    <text evidence="4">The sequence shown here is derived from an EMBL/GenBank/DDBJ whole genome shotgun (WGS) entry which is preliminary data.</text>
</comment>
<reference evidence="4" key="1">
    <citation type="journal article" date="2014" name="Front. Microbiol.">
        <title>High frequency of phylogenetically diverse reductive dehalogenase-homologous genes in deep subseafloor sedimentary metagenomes.</title>
        <authorList>
            <person name="Kawai M."/>
            <person name="Futagami T."/>
            <person name="Toyoda A."/>
            <person name="Takaki Y."/>
            <person name="Nishi S."/>
            <person name="Hori S."/>
            <person name="Arai W."/>
            <person name="Tsubouchi T."/>
            <person name="Morono Y."/>
            <person name="Uchiyama I."/>
            <person name="Ito T."/>
            <person name="Fujiyama A."/>
            <person name="Inagaki F."/>
            <person name="Takami H."/>
        </authorList>
    </citation>
    <scope>NUCLEOTIDE SEQUENCE</scope>
    <source>
        <strain evidence="4">Expedition CK06-06</strain>
    </source>
</reference>
<dbReference type="PANTHER" id="PTHR11358:SF26">
    <property type="entry name" value="GUANIDINO ACID HYDROLASE, MITOCHONDRIAL"/>
    <property type="match status" value="1"/>
</dbReference>
<evidence type="ECO:0000256" key="1">
    <source>
        <dbReference type="ARBA" id="ARBA00009227"/>
    </source>
</evidence>
<dbReference type="Gene3D" id="3.40.800.10">
    <property type="entry name" value="Ureohydrolase domain"/>
    <property type="match status" value="1"/>
</dbReference>
<dbReference type="GO" id="GO:0033389">
    <property type="term" value="P:putrescine biosynthetic process from arginine, via agmatine"/>
    <property type="evidence" value="ECO:0007669"/>
    <property type="project" value="TreeGrafter"/>
</dbReference>
<dbReference type="PROSITE" id="PS51409">
    <property type="entry name" value="ARGINASE_2"/>
    <property type="match status" value="1"/>
</dbReference>
<dbReference type="Pfam" id="PF00491">
    <property type="entry name" value="Arginase"/>
    <property type="match status" value="1"/>
</dbReference>
<dbReference type="InterPro" id="IPR005925">
    <property type="entry name" value="Agmatinase-rel"/>
</dbReference>
<dbReference type="NCBIfam" id="TIGR01230">
    <property type="entry name" value="agmatinase"/>
    <property type="match status" value="1"/>
</dbReference>
<evidence type="ECO:0008006" key="5">
    <source>
        <dbReference type="Google" id="ProtNLM"/>
    </source>
</evidence>
<proteinExistence type="inferred from homology"/>
<protein>
    <recommendedName>
        <fullName evidence="5">Agmatinase</fullName>
    </recommendedName>
</protein>
<name>X0UXX6_9ZZZZ</name>
<dbReference type="SUPFAM" id="SSF52768">
    <property type="entry name" value="Arginase/deacetylase"/>
    <property type="match status" value="1"/>
</dbReference>
<sequence>FDYGDVDIDVDWQRYFDTVEKRAARVLRHPFSLFLGGDHSVTIPLTRAFSESIKGEFGVVHIDAHLDLADTFEGHRWSHACTERRVLELPNMNSRKLSMVGIRSFMEDELSFLGDHPEIGIHTARSVYMHGIKNVAHDVVEQLGGVGAVYVTLDIDALDPAFAPGTGTPEAGGLSTRDVLELLRVLFSKLPVRALDIVEVSPPLDHADITCVAAAKVIYEVFGWVKRIIAFPVVGETRQ</sequence>
<dbReference type="EMBL" id="BARS01022050">
    <property type="protein sequence ID" value="GAG10625.1"/>
    <property type="molecule type" value="Genomic_DNA"/>
</dbReference>
<dbReference type="PANTHER" id="PTHR11358">
    <property type="entry name" value="ARGINASE/AGMATINASE"/>
    <property type="match status" value="1"/>
</dbReference>
<keyword evidence="3" id="KW-0378">Hydrolase</keyword>
<accession>X0UXX6</accession>
<organism evidence="4">
    <name type="scientific">marine sediment metagenome</name>
    <dbReference type="NCBI Taxonomy" id="412755"/>
    <lineage>
        <taxon>unclassified sequences</taxon>
        <taxon>metagenomes</taxon>
        <taxon>ecological metagenomes</taxon>
    </lineage>
</organism>
<dbReference type="GO" id="GO:0046872">
    <property type="term" value="F:metal ion binding"/>
    <property type="evidence" value="ECO:0007669"/>
    <property type="project" value="UniProtKB-KW"/>
</dbReference>
<dbReference type="InterPro" id="IPR023696">
    <property type="entry name" value="Ureohydrolase_dom_sf"/>
</dbReference>